<comment type="caution">
    <text evidence="2">The sequence shown here is derived from an EMBL/GenBank/DDBJ whole genome shotgun (WGS) entry which is preliminary data.</text>
</comment>
<keyword evidence="4" id="KW-1185">Reference proteome</keyword>
<feature type="coiled-coil region" evidence="1">
    <location>
        <begin position="130"/>
        <end position="157"/>
    </location>
</feature>
<organism evidence="2 4">
    <name type="scientific">Adineta steineri</name>
    <dbReference type="NCBI Taxonomy" id="433720"/>
    <lineage>
        <taxon>Eukaryota</taxon>
        <taxon>Metazoa</taxon>
        <taxon>Spiralia</taxon>
        <taxon>Gnathifera</taxon>
        <taxon>Rotifera</taxon>
        <taxon>Eurotatoria</taxon>
        <taxon>Bdelloidea</taxon>
        <taxon>Adinetida</taxon>
        <taxon>Adinetidae</taxon>
        <taxon>Adineta</taxon>
    </lineage>
</organism>
<name>A0A814G9Y8_9BILA</name>
<evidence type="ECO:0000256" key="1">
    <source>
        <dbReference type="SAM" id="Coils"/>
    </source>
</evidence>
<dbReference type="EMBL" id="CAJNOM010000076">
    <property type="protein sequence ID" value="CAF0991165.1"/>
    <property type="molecule type" value="Genomic_DNA"/>
</dbReference>
<protein>
    <submittedName>
        <fullName evidence="2">Uncharacterized protein</fullName>
    </submittedName>
</protein>
<proteinExistence type="predicted"/>
<dbReference type="Proteomes" id="UP000663877">
    <property type="component" value="Unassembled WGS sequence"/>
</dbReference>
<gene>
    <name evidence="3" type="ORF">BJG266_LOCUS28978</name>
    <name evidence="2" type="ORF">QVE165_LOCUS14402</name>
</gene>
<evidence type="ECO:0000313" key="4">
    <source>
        <dbReference type="Proteomes" id="UP000663832"/>
    </source>
</evidence>
<accession>A0A814G9Y8</accession>
<dbReference type="Proteomes" id="UP000663832">
    <property type="component" value="Unassembled WGS sequence"/>
</dbReference>
<reference evidence="2" key="1">
    <citation type="submission" date="2021-02" db="EMBL/GenBank/DDBJ databases">
        <authorList>
            <person name="Nowell W R."/>
        </authorList>
    </citation>
    <scope>NUCLEOTIDE SEQUENCE</scope>
</reference>
<dbReference type="AlphaFoldDB" id="A0A814G9Y8"/>
<dbReference type="EMBL" id="CAJNOI010000316">
    <property type="protein sequence ID" value="CAF1239646.1"/>
    <property type="molecule type" value="Genomic_DNA"/>
</dbReference>
<evidence type="ECO:0000313" key="3">
    <source>
        <dbReference type="EMBL" id="CAF1239646.1"/>
    </source>
</evidence>
<sequence length="483" mass="55694">MACASSTILCATCETLSSEVKPKPGILLCTGCQKHFCSQHIVKHRQDLTNLLENTVLNERNVLQEKISTCNEQQWSDNIKVQVEMINKWELDTTELIKQSAAYARQRLQEIALKEGDKLLKQFAMLSSVIDTLRENENYFENDINQLINKLQQLQHDIEHFPVELSIKKISHELIVVKPLTQPVSHTAAPCYFVDLLLTSQKPKVSIHLSPGALGQMHPISDQLIAFSYGRELPTLNIVKKSWNSLRGVSEAIELHWSSCLQQFLVLLPSGQNFRPNELYQSDPYSGNTKEIWAKSANLQSSWSRDYKTLTCFKEHVLLVVGDRIEKWLANDPDWHTNEQSYTGWSPPISCNPQDKIKCIRMNDLYYALLIETYDYQSRAPVLYFHLRSHGMSTLYCMQTDYNKSPDRMRLISLSNECGWLFFFCGENKHCCYVLDNDGKRYDQNIVLLSNVTDIAVQNNLIFLRKKVANSTNDVLEIYDWQK</sequence>
<evidence type="ECO:0000313" key="2">
    <source>
        <dbReference type="EMBL" id="CAF0991165.1"/>
    </source>
</evidence>
<keyword evidence="1" id="KW-0175">Coiled coil</keyword>
<dbReference type="OrthoDB" id="10058691at2759"/>